<dbReference type="RefSeq" id="WP_191956939.1">
    <property type="nucleotide sequence ID" value="NZ_JACYNJ010000037.1"/>
</dbReference>
<dbReference type="EMBL" id="JACYNJ010000037">
    <property type="protein sequence ID" value="MBD8273472.1"/>
    <property type="molecule type" value="Genomic_DNA"/>
</dbReference>
<keyword evidence="1" id="KW-0808">Transferase</keyword>
<dbReference type="InterPro" id="IPR013217">
    <property type="entry name" value="Methyltransf_12"/>
</dbReference>
<dbReference type="CDD" id="cd02440">
    <property type="entry name" value="AdoMet_MTases"/>
    <property type="match status" value="1"/>
</dbReference>
<evidence type="ECO:0000313" key="4">
    <source>
        <dbReference type="Proteomes" id="UP000610293"/>
    </source>
</evidence>
<reference evidence="3" key="1">
    <citation type="journal article" date="2020" name="FEMS Microbiol. Ecol.">
        <title>Temporal dynamics of bacterial communities during seed development and maturation.</title>
        <authorList>
            <person name="Chesneau G."/>
            <person name="Torres-Cortes G."/>
            <person name="Briand M."/>
            <person name="Darrasse A."/>
            <person name="Preveaux A."/>
            <person name="Marais C."/>
            <person name="Jacques M.A."/>
            <person name="Shade A."/>
            <person name="Barret M."/>
        </authorList>
    </citation>
    <scope>NUCLEOTIDE SEQUENCE</scope>
    <source>
        <strain evidence="3">CFBP13533</strain>
    </source>
</reference>
<proteinExistence type="predicted"/>
<dbReference type="AlphaFoldDB" id="A0AAE2U5P6"/>
<feature type="non-terminal residue" evidence="3">
    <location>
        <position position="348"/>
    </location>
</feature>
<protein>
    <submittedName>
        <fullName evidence="3">Class I SAM-dependent methyltransferase</fullName>
    </submittedName>
</protein>
<dbReference type="InterPro" id="IPR029063">
    <property type="entry name" value="SAM-dependent_MTases_sf"/>
</dbReference>
<evidence type="ECO:0000259" key="2">
    <source>
        <dbReference type="Pfam" id="PF08242"/>
    </source>
</evidence>
<comment type="caution">
    <text evidence="3">The sequence shown here is derived from an EMBL/GenBank/DDBJ whole genome shotgun (WGS) entry which is preliminary data.</text>
</comment>
<dbReference type="InterPro" id="IPR050444">
    <property type="entry name" value="Polyketide_Synthase"/>
</dbReference>
<dbReference type="PANTHER" id="PTHR45681:SF6">
    <property type="entry name" value="POLYKETIDE SYNTHASE 37"/>
    <property type="match status" value="1"/>
</dbReference>
<evidence type="ECO:0000313" key="3">
    <source>
        <dbReference type="EMBL" id="MBD8273472.1"/>
    </source>
</evidence>
<dbReference type="Proteomes" id="UP000610293">
    <property type="component" value="Unassembled WGS sequence"/>
</dbReference>
<evidence type="ECO:0000256" key="1">
    <source>
        <dbReference type="ARBA" id="ARBA00022679"/>
    </source>
</evidence>
<gene>
    <name evidence="3" type="ORF">IFU03_27360</name>
</gene>
<organism evidence="3 4">
    <name type="scientific">Pseudomonas fluorescens</name>
    <dbReference type="NCBI Taxonomy" id="294"/>
    <lineage>
        <taxon>Bacteria</taxon>
        <taxon>Pseudomonadati</taxon>
        <taxon>Pseudomonadota</taxon>
        <taxon>Gammaproteobacteria</taxon>
        <taxon>Pseudomonadales</taxon>
        <taxon>Pseudomonadaceae</taxon>
        <taxon>Pseudomonas</taxon>
    </lineage>
</organism>
<keyword evidence="3" id="KW-0489">Methyltransferase</keyword>
<feature type="domain" description="Methyltransferase type 12" evidence="2">
    <location>
        <begin position="168"/>
        <end position="272"/>
    </location>
</feature>
<feature type="non-terminal residue" evidence="3">
    <location>
        <position position="1"/>
    </location>
</feature>
<accession>A0AAE2U5P6</accession>
<name>A0AAE2U5P6_PSEFL</name>
<sequence length="348" mass="38144">CQVLLVQLQAAGLFDQLAPQTTEALYQRLQESCAGAVGVNRRWLAHSLRWLAEEGWLAAEGDSWRVQREVDADSAWAAWDNAVHEAEADVDRRAQAQLVDACLRALPAVLGGRLRATEVMFPEGSMARVEGIYKHNAVSDYFNEVITQAVLARVRAGQQAGAAPVRILEIGAGTGGTSARVLEGLDTLGIEVGQYAYTDLSRAFLMHAQAAYGEGRPYLDYRILDVEKDLVQQGLALGSYDLVIATNVLHATADIRQVVEHAKAALKTDGWLLLNELSQASLFSHLTFGLLEGWWRYRDEALRLPGTPGLSSERWQQVLEEAGYRAVLFPCRAFHGLGQQVVMACSDG</sequence>
<dbReference type="Pfam" id="PF08242">
    <property type="entry name" value="Methyltransf_12"/>
    <property type="match status" value="1"/>
</dbReference>
<dbReference type="PANTHER" id="PTHR45681">
    <property type="entry name" value="POLYKETIDE SYNTHASE 44-RELATED"/>
    <property type="match status" value="1"/>
</dbReference>
<dbReference type="GO" id="GO:0032259">
    <property type="term" value="P:methylation"/>
    <property type="evidence" value="ECO:0007669"/>
    <property type="project" value="UniProtKB-KW"/>
</dbReference>
<dbReference type="SUPFAM" id="SSF53335">
    <property type="entry name" value="S-adenosyl-L-methionine-dependent methyltransferases"/>
    <property type="match status" value="1"/>
</dbReference>
<dbReference type="Gene3D" id="3.40.50.150">
    <property type="entry name" value="Vaccinia Virus protein VP39"/>
    <property type="match status" value="1"/>
</dbReference>
<dbReference type="GO" id="GO:0008168">
    <property type="term" value="F:methyltransferase activity"/>
    <property type="evidence" value="ECO:0007669"/>
    <property type="project" value="UniProtKB-KW"/>
</dbReference>